<evidence type="ECO:0000256" key="1">
    <source>
        <dbReference type="ARBA" id="ARBA00022527"/>
    </source>
</evidence>
<evidence type="ECO:0000256" key="4">
    <source>
        <dbReference type="PROSITE-ProRule" id="PRU10141"/>
    </source>
</evidence>
<dbReference type="InterPro" id="IPR032675">
    <property type="entry name" value="LRR_dom_sf"/>
</dbReference>
<proteinExistence type="predicted"/>
<dbReference type="PANTHER" id="PTHR44329:SF214">
    <property type="entry name" value="PROTEIN KINASE DOMAIN-CONTAINING PROTEIN"/>
    <property type="match status" value="1"/>
</dbReference>
<keyword evidence="5" id="KW-0472">Membrane</keyword>
<keyword evidence="6" id="KW-0732">Signal</keyword>
<evidence type="ECO:0000313" key="10">
    <source>
        <dbReference type="Proteomes" id="UP000332933"/>
    </source>
</evidence>
<dbReference type="Gene3D" id="3.80.10.10">
    <property type="entry name" value="Ribonuclease Inhibitor"/>
    <property type="match status" value="1"/>
</dbReference>
<keyword evidence="2 4" id="KW-0547">Nucleotide-binding</keyword>
<feature type="domain" description="Protein kinase" evidence="7">
    <location>
        <begin position="384"/>
        <end position="644"/>
    </location>
</feature>
<dbReference type="CDD" id="cd12087">
    <property type="entry name" value="TM_EGFR-like"/>
    <property type="match status" value="1"/>
</dbReference>
<dbReference type="PRINTS" id="PR00109">
    <property type="entry name" value="TYRKINASE"/>
</dbReference>
<feature type="signal peptide" evidence="6">
    <location>
        <begin position="1"/>
        <end position="16"/>
    </location>
</feature>
<keyword evidence="10" id="KW-1185">Reference proteome</keyword>
<evidence type="ECO:0000313" key="9">
    <source>
        <dbReference type="EMBL" id="VFT87999.1"/>
    </source>
</evidence>
<evidence type="ECO:0000256" key="5">
    <source>
        <dbReference type="SAM" id="Phobius"/>
    </source>
</evidence>
<protein>
    <submittedName>
        <fullName evidence="9">Aste57867_11132 protein</fullName>
    </submittedName>
</protein>
<evidence type="ECO:0000256" key="2">
    <source>
        <dbReference type="ARBA" id="ARBA00022741"/>
    </source>
</evidence>
<dbReference type="InterPro" id="IPR001245">
    <property type="entry name" value="Ser-Thr/Tyr_kinase_cat_dom"/>
</dbReference>
<evidence type="ECO:0000259" key="7">
    <source>
        <dbReference type="PROSITE" id="PS50011"/>
    </source>
</evidence>
<dbReference type="SMART" id="SM00220">
    <property type="entry name" value="S_TKc"/>
    <property type="match status" value="1"/>
</dbReference>
<sequence>MQRLLLAAASFSLASTACPYTSLPSDVTNVCAFNKTECKSAAPCVVNRQTCAVVPNGACTAVGSYGDCNSTFEWTFGMCDKPYKGPFYLQEMTMTPSIQRMDFNCLSPVVPATMKWPPNLHFLYFNYGNLTSIPAVPSTLVTLGMPGNQLRESSELAKLSKAITYLAISNNAYSELINLDWTNLTYIYMADNKNLRRIQNVTLGDNLLTLELTNLNLTSWIMSNATFKLLETKLTPEHPQRDASFVGSSINAGYLVNGTSINSDQAECDQLKGTRVEIWSKTTNNRFPDNVGKKYMVCVLPDEGPSTNSGLSTAAIAGIAASAVVLVGLGAFLIIRRRQRQAKQELDEMRNHYEMTQTPALSQGEEEGLNMQELTLCRLDQKDLKMQRKLGSGAFADVWLATFQGESVAVKKLSSSKVSVNQLHSFIDEIKLMATFDSPYIVKLIGAAWTRPSDVKCVMELMEGGDLKDYLDHHNANEFTWNDKYMHIHSIVEGLVYLHSLNIIHRDIKSRNVLLDSKKCTKLTDFGISKEDMQATMTMGVGTFRWMAPEVIQDQSYTIAADIYSFGMLLSEFDTHHIPYEDLKNPTNGHPISDSAIMVKVVGGTIKPNFTPNCPPWIHEMAMQCLAYNPADRPTAMQLSHVVRSKLKELSSGLFSL</sequence>
<dbReference type="InterPro" id="IPR051681">
    <property type="entry name" value="Ser/Thr_Kinases-Pseudokinases"/>
</dbReference>
<keyword evidence="3 4" id="KW-0067">ATP-binding</keyword>
<dbReference type="PROSITE" id="PS50011">
    <property type="entry name" value="PROTEIN_KINASE_DOM"/>
    <property type="match status" value="1"/>
</dbReference>
<dbReference type="Proteomes" id="UP000332933">
    <property type="component" value="Unassembled WGS sequence"/>
</dbReference>
<dbReference type="EMBL" id="CAADRA010005276">
    <property type="protein sequence ID" value="VFT87999.1"/>
    <property type="molecule type" value="Genomic_DNA"/>
</dbReference>
<feature type="transmembrane region" description="Helical" evidence="5">
    <location>
        <begin position="314"/>
        <end position="335"/>
    </location>
</feature>
<evidence type="ECO:0000313" key="8">
    <source>
        <dbReference type="EMBL" id="KAF0698228.1"/>
    </source>
</evidence>
<keyword evidence="1" id="KW-0723">Serine/threonine-protein kinase</keyword>
<evidence type="ECO:0000256" key="3">
    <source>
        <dbReference type="ARBA" id="ARBA00022840"/>
    </source>
</evidence>
<gene>
    <name evidence="9" type="primary">Aste57867_11132</name>
    <name evidence="8" type="ORF">As57867_011090</name>
    <name evidence="9" type="ORF">ASTE57867_11132</name>
</gene>
<dbReference type="AlphaFoldDB" id="A0A485KSJ2"/>
<dbReference type="Pfam" id="PF00069">
    <property type="entry name" value="Pkinase"/>
    <property type="match status" value="1"/>
</dbReference>
<dbReference type="InterPro" id="IPR011009">
    <property type="entry name" value="Kinase-like_dom_sf"/>
</dbReference>
<feature type="chain" id="PRO_5033827129" evidence="6">
    <location>
        <begin position="17"/>
        <end position="657"/>
    </location>
</feature>
<reference evidence="9 10" key="1">
    <citation type="submission" date="2019-03" db="EMBL/GenBank/DDBJ databases">
        <authorList>
            <person name="Gaulin E."/>
            <person name="Dumas B."/>
        </authorList>
    </citation>
    <scope>NUCLEOTIDE SEQUENCE [LARGE SCALE GENOMIC DNA]</scope>
    <source>
        <strain evidence="9">CBS 568.67</strain>
    </source>
</reference>
<dbReference type="GO" id="GO:0004674">
    <property type="term" value="F:protein serine/threonine kinase activity"/>
    <property type="evidence" value="ECO:0007669"/>
    <property type="project" value="UniProtKB-KW"/>
</dbReference>
<dbReference type="InterPro" id="IPR017441">
    <property type="entry name" value="Protein_kinase_ATP_BS"/>
</dbReference>
<dbReference type="PANTHER" id="PTHR44329">
    <property type="entry name" value="SERINE/THREONINE-PROTEIN KINASE TNNI3K-RELATED"/>
    <property type="match status" value="1"/>
</dbReference>
<keyword evidence="1" id="KW-0808">Transferase</keyword>
<keyword evidence="5" id="KW-1133">Transmembrane helix</keyword>
<dbReference type="Gene3D" id="1.10.510.10">
    <property type="entry name" value="Transferase(Phosphotransferase) domain 1"/>
    <property type="match status" value="1"/>
</dbReference>
<dbReference type="PROSITE" id="PS51257">
    <property type="entry name" value="PROKAR_LIPOPROTEIN"/>
    <property type="match status" value="1"/>
</dbReference>
<feature type="binding site" evidence="4">
    <location>
        <position position="412"/>
    </location>
    <ligand>
        <name>ATP</name>
        <dbReference type="ChEBI" id="CHEBI:30616"/>
    </ligand>
</feature>
<dbReference type="EMBL" id="VJMH01005255">
    <property type="protein sequence ID" value="KAF0698228.1"/>
    <property type="molecule type" value="Genomic_DNA"/>
</dbReference>
<name>A0A485KSJ2_9STRA</name>
<dbReference type="InterPro" id="IPR000719">
    <property type="entry name" value="Prot_kinase_dom"/>
</dbReference>
<dbReference type="PROSITE" id="PS00107">
    <property type="entry name" value="PROTEIN_KINASE_ATP"/>
    <property type="match status" value="1"/>
</dbReference>
<dbReference type="PROSITE" id="PS00108">
    <property type="entry name" value="PROTEIN_KINASE_ST"/>
    <property type="match status" value="1"/>
</dbReference>
<accession>A0A485KSJ2</accession>
<reference evidence="8" key="2">
    <citation type="submission" date="2019-06" db="EMBL/GenBank/DDBJ databases">
        <title>Genomics analysis of Aphanomyces spp. identifies a new class of oomycete effector associated with host adaptation.</title>
        <authorList>
            <person name="Gaulin E."/>
        </authorList>
    </citation>
    <scope>NUCLEOTIDE SEQUENCE</scope>
    <source>
        <strain evidence="8">CBS 578.67</strain>
    </source>
</reference>
<dbReference type="InterPro" id="IPR008271">
    <property type="entry name" value="Ser/Thr_kinase_AS"/>
</dbReference>
<evidence type="ECO:0000256" key="6">
    <source>
        <dbReference type="SAM" id="SignalP"/>
    </source>
</evidence>
<organism evidence="9 10">
    <name type="scientific">Aphanomyces stellatus</name>
    <dbReference type="NCBI Taxonomy" id="120398"/>
    <lineage>
        <taxon>Eukaryota</taxon>
        <taxon>Sar</taxon>
        <taxon>Stramenopiles</taxon>
        <taxon>Oomycota</taxon>
        <taxon>Saprolegniomycetes</taxon>
        <taxon>Saprolegniales</taxon>
        <taxon>Verrucalvaceae</taxon>
        <taxon>Aphanomyces</taxon>
    </lineage>
</organism>
<keyword evidence="5" id="KW-0812">Transmembrane</keyword>
<dbReference type="GO" id="GO:0005524">
    <property type="term" value="F:ATP binding"/>
    <property type="evidence" value="ECO:0007669"/>
    <property type="project" value="UniProtKB-UniRule"/>
</dbReference>
<dbReference type="SUPFAM" id="SSF52058">
    <property type="entry name" value="L domain-like"/>
    <property type="match status" value="1"/>
</dbReference>
<dbReference type="OrthoDB" id="635774at2759"/>
<keyword evidence="1" id="KW-0418">Kinase</keyword>
<dbReference type="SUPFAM" id="SSF56112">
    <property type="entry name" value="Protein kinase-like (PK-like)"/>
    <property type="match status" value="1"/>
</dbReference>